<evidence type="ECO:0000256" key="1">
    <source>
        <dbReference type="SAM" id="MobiDB-lite"/>
    </source>
</evidence>
<dbReference type="Proteomes" id="UP001558613">
    <property type="component" value="Unassembled WGS sequence"/>
</dbReference>
<gene>
    <name evidence="2" type="ORF">QQF64_018693</name>
</gene>
<organism evidence="2 3">
    <name type="scientific">Cirrhinus molitorella</name>
    <name type="common">mud carp</name>
    <dbReference type="NCBI Taxonomy" id="172907"/>
    <lineage>
        <taxon>Eukaryota</taxon>
        <taxon>Metazoa</taxon>
        <taxon>Chordata</taxon>
        <taxon>Craniata</taxon>
        <taxon>Vertebrata</taxon>
        <taxon>Euteleostomi</taxon>
        <taxon>Actinopterygii</taxon>
        <taxon>Neopterygii</taxon>
        <taxon>Teleostei</taxon>
        <taxon>Ostariophysi</taxon>
        <taxon>Cypriniformes</taxon>
        <taxon>Cyprinidae</taxon>
        <taxon>Labeoninae</taxon>
        <taxon>Labeonini</taxon>
        <taxon>Cirrhinus</taxon>
    </lineage>
</organism>
<proteinExistence type="predicted"/>
<reference evidence="2 3" key="1">
    <citation type="submission" date="2023-09" db="EMBL/GenBank/DDBJ databases">
        <authorList>
            <person name="Wang M."/>
        </authorList>
    </citation>
    <scope>NUCLEOTIDE SEQUENCE [LARGE SCALE GENOMIC DNA]</scope>
    <source>
        <strain evidence="2">GT-2023</strain>
        <tissue evidence="2">Liver</tissue>
    </source>
</reference>
<protein>
    <submittedName>
        <fullName evidence="2">Uncharacterized protein</fullName>
    </submittedName>
</protein>
<sequence length="182" mass="20658">MPNWMQFAEQTGQFVSLPDTPEPNPAKKSKPALDSPAVSDATLMRFLQRMEAMHEETLSRIHGVEKTVLENSNSIKQIISSIEFHGEQVKCLSDKPVVFEKKIAKLEKDNVELLYVSGVMIWMRIREDGICVLLLSQKEKDARSLLWPTVEKARREGKRAGFHGPFAVIEGKRLTIKDVANR</sequence>
<dbReference type="EMBL" id="JAYMGO010000022">
    <property type="protein sequence ID" value="KAL1250897.1"/>
    <property type="molecule type" value="Genomic_DNA"/>
</dbReference>
<keyword evidence="3" id="KW-1185">Reference proteome</keyword>
<evidence type="ECO:0000313" key="2">
    <source>
        <dbReference type="EMBL" id="KAL1250897.1"/>
    </source>
</evidence>
<name>A0ABR3LDD7_9TELE</name>
<evidence type="ECO:0000313" key="3">
    <source>
        <dbReference type="Proteomes" id="UP001558613"/>
    </source>
</evidence>
<accession>A0ABR3LDD7</accession>
<feature type="region of interest" description="Disordered" evidence="1">
    <location>
        <begin position="12"/>
        <end position="36"/>
    </location>
</feature>
<comment type="caution">
    <text evidence="2">The sequence shown here is derived from an EMBL/GenBank/DDBJ whole genome shotgun (WGS) entry which is preliminary data.</text>
</comment>